<dbReference type="PROSITE" id="PS00059">
    <property type="entry name" value="ADH_ZINC"/>
    <property type="match status" value="1"/>
</dbReference>
<dbReference type="InterPro" id="IPR036291">
    <property type="entry name" value="NAD(P)-bd_dom_sf"/>
</dbReference>
<evidence type="ECO:0000313" key="6">
    <source>
        <dbReference type="EMBL" id="MEK8029150.1"/>
    </source>
</evidence>
<dbReference type="EMBL" id="JBBUTF010000043">
    <property type="protein sequence ID" value="MEK8029150.1"/>
    <property type="molecule type" value="Genomic_DNA"/>
</dbReference>
<proteinExistence type="inferred from homology"/>
<reference evidence="6 7" key="1">
    <citation type="submission" date="2024-04" db="EMBL/GenBank/DDBJ databases">
        <title>Novel species of the genus Ideonella isolated from streams.</title>
        <authorList>
            <person name="Lu H."/>
        </authorList>
    </citation>
    <scope>NUCLEOTIDE SEQUENCE [LARGE SCALE GENOMIC DNA]</scope>
    <source>
        <strain evidence="6 7">BYS139W</strain>
    </source>
</reference>
<accession>A0ABU9BKF7</accession>
<dbReference type="SMART" id="SM00829">
    <property type="entry name" value="PKS_ER"/>
    <property type="match status" value="1"/>
</dbReference>
<keyword evidence="7" id="KW-1185">Reference proteome</keyword>
<dbReference type="SUPFAM" id="SSF50129">
    <property type="entry name" value="GroES-like"/>
    <property type="match status" value="1"/>
</dbReference>
<dbReference type="InterPro" id="IPR050129">
    <property type="entry name" value="Zn_alcohol_dh"/>
</dbReference>
<dbReference type="InterPro" id="IPR013154">
    <property type="entry name" value="ADH-like_N"/>
</dbReference>
<dbReference type="SUPFAM" id="SSF51735">
    <property type="entry name" value="NAD(P)-binding Rossmann-fold domains"/>
    <property type="match status" value="1"/>
</dbReference>
<dbReference type="PANTHER" id="PTHR43401:SF5">
    <property type="entry name" value="ALCOHOL DEHYDROGENASE-RELATED"/>
    <property type="match status" value="1"/>
</dbReference>
<dbReference type="RefSeq" id="WP_341376935.1">
    <property type="nucleotide sequence ID" value="NZ_JBBUTF010000043.1"/>
</dbReference>
<dbReference type="InterPro" id="IPR013149">
    <property type="entry name" value="ADH-like_C"/>
</dbReference>
<dbReference type="CDD" id="cd08239">
    <property type="entry name" value="THR_DH_like"/>
    <property type="match status" value="1"/>
</dbReference>
<keyword evidence="2 4" id="KW-0862">Zinc</keyword>
<evidence type="ECO:0000259" key="5">
    <source>
        <dbReference type="SMART" id="SM00829"/>
    </source>
</evidence>
<feature type="domain" description="Enoyl reductase (ER)" evidence="5">
    <location>
        <begin position="8"/>
        <end position="354"/>
    </location>
</feature>
<dbReference type="Gene3D" id="3.90.180.10">
    <property type="entry name" value="Medium-chain alcohol dehydrogenases, catalytic domain"/>
    <property type="match status" value="1"/>
</dbReference>
<gene>
    <name evidence="6" type="ORF">AACH11_24605</name>
</gene>
<organism evidence="6 7">
    <name type="scientific">Pseudaquabacterium rugosum</name>
    <dbReference type="NCBI Taxonomy" id="2984194"/>
    <lineage>
        <taxon>Bacteria</taxon>
        <taxon>Pseudomonadati</taxon>
        <taxon>Pseudomonadota</taxon>
        <taxon>Betaproteobacteria</taxon>
        <taxon>Burkholderiales</taxon>
        <taxon>Sphaerotilaceae</taxon>
        <taxon>Pseudaquabacterium</taxon>
    </lineage>
</organism>
<sequence>MKGVVFTGNRHLELMTFDDPTPGPDDVIVEMKASGFCGSDLHGYRGARGASLKIKSPAFLEARGLKDSDPIIAGHEPAGVVAALGRNVDPKMLKVGDRVLNYHYDGCRYCRECRSGWVQLCDQGSTVYGQTAHGGHAHYLKVPAKSLIHLPDEISFSAGAAISCGMGTAFAAIERLQVSGRDTLAVFGMGPVGQSAIQLAKVMGIRCVAIDVSPQRVAQALAFGATHAIDSSQQDAVEAILDWTGGQGVSVAIDTAGVAAARQAAVRSTATWGRIGFVGVGGDVSLNVLPDLIIKQRTIVGHLTFSDVGLERCVRYVAEHGIDVDRQFTHRWKLEDAEEAYREFDKQTAGKAVFEF</sequence>
<protein>
    <submittedName>
        <fullName evidence="6">Zinc-binding dehydrogenase</fullName>
    </submittedName>
</protein>
<keyword evidence="1 4" id="KW-0479">Metal-binding</keyword>
<comment type="caution">
    <text evidence="6">The sequence shown here is derived from an EMBL/GenBank/DDBJ whole genome shotgun (WGS) entry which is preliminary data.</text>
</comment>
<evidence type="ECO:0000256" key="1">
    <source>
        <dbReference type="ARBA" id="ARBA00022723"/>
    </source>
</evidence>
<keyword evidence="3" id="KW-0560">Oxidoreductase</keyword>
<dbReference type="InterPro" id="IPR020843">
    <property type="entry name" value="ER"/>
</dbReference>
<evidence type="ECO:0000256" key="2">
    <source>
        <dbReference type="ARBA" id="ARBA00022833"/>
    </source>
</evidence>
<comment type="cofactor">
    <cofactor evidence="4">
        <name>Zn(2+)</name>
        <dbReference type="ChEBI" id="CHEBI:29105"/>
    </cofactor>
</comment>
<dbReference type="PANTHER" id="PTHR43401">
    <property type="entry name" value="L-THREONINE 3-DEHYDROGENASE"/>
    <property type="match status" value="1"/>
</dbReference>
<evidence type="ECO:0000256" key="3">
    <source>
        <dbReference type="ARBA" id="ARBA00023002"/>
    </source>
</evidence>
<evidence type="ECO:0000256" key="4">
    <source>
        <dbReference type="RuleBase" id="RU361277"/>
    </source>
</evidence>
<evidence type="ECO:0000313" key="7">
    <source>
        <dbReference type="Proteomes" id="UP001368500"/>
    </source>
</evidence>
<dbReference type="Pfam" id="PF00107">
    <property type="entry name" value="ADH_zinc_N"/>
    <property type="match status" value="1"/>
</dbReference>
<name>A0ABU9BKF7_9BURK</name>
<dbReference type="Pfam" id="PF08240">
    <property type="entry name" value="ADH_N"/>
    <property type="match status" value="1"/>
</dbReference>
<comment type="similarity">
    <text evidence="4">Belongs to the zinc-containing alcohol dehydrogenase family.</text>
</comment>
<dbReference type="Proteomes" id="UP001368500">
    <property type="component" value="Unassembled WGS sequence"/>
</dbReference>
<dbReference type="InterPro" id="IPR002328">
    <property type="entry name" value="ADH_Zn_CS"/>
</dbReference>
<dbReference type="InterPro" id="IPR011032">
    <property type="entry name" value="GroES-like_sf"/>
</dbReference>